<gene>
    <name evidence="1" type="ORF">LCGC14_1031150</name>
</gene>
<proteinExistence type="predicted"/>
<accession>A0A0F9MZ47</accession>
<name>A0A0F9MZ47_9ZZZZ</name>
<sequence length="2489" mass="284996">NFTVLNLPYQRVGIKDLRLYNLISDSIEVDANGYVNSTIEFRAPDYYNFYASDIFKIKRLNIDFTNLRVFSNNQEIIPESTVNAEYSDVIELNYRWNNSLNPVLLNDIYKLPITLNDASSNKIISFGLSYWITKINYDSQSGYVTKYYYSRCEVPKILENLDVTFGSLGTPLFNISFIDSPTFSLNVTQESLFSNNPIYLSNEDFELEYGHSLFLDGVVRDNDQYIIEDEVYEYSYQEALDGQTLHHLKLISPPGDDTFIDKKEFAIYYIDNNLKKVPLYSTLNGRYYRDSTILKYNADPEISYFDNAFLLNIYWEKQAANFINYDTLLLISYKMLKGRPISPLSYSFADSFGHDQYSNLVEIPFSRYDMLSREWVTEDDYIESFVVDRQLLSKDVQNVSTTIQGPQYQEAQIIQTGIIDIGYVEVNKSYSNKFTLVNSSDYTWNINLNGELVVDNLDYSAGDVFRVWYYGYHPARVSHPLNNSVSQISYLTVKNQTGYEFNFSINQDFKLSEDGYSIYFLDLYNQILNSANFSILDKFEIKYHAPLSKMIDLSSNLLLLLQDSEGNDVPIDIVEINSLGFFQYNKPLRLREPYEVETTLSLPLGGGKRIVHTSLAYLPITVYNKSSNQFISIEYIDENGNYIYSYKESGKWVKPLTITTVPNRVRLEIVQDITQDIVIDQDFIREREYLFNLNPAEMIESGEEYTRVMIDALVKEEYEITFKLLEYESETDPGTPINNSIIWFHLGLLPKSRTQFVNDRVIIDEYGISPYFESLGTEEITFRGPGTGANKMFGRPLTYELNNYQANFSAYGPITWTYGITNEFGEVSFNMTFDKEYLSMFSDIFGSIEEITSIEDISFYIRAFSSYFDWDDFTIDTPDQYIGSKDGIVYDGSNKIDNYDFTKLSLQDSTYVEGVVNLHKKPITIASNDYLSITLPDGVIKTGFDPITVYLSGTEADIIPTGEFQTVETLTKSHTSSELEPTHKSIFTEGYAGLDDDKTAIISFINPSGNIIGSFNRQIQPSGGNGYFTIDSETVEALMTELMEGFEASPGISSLQIQIEESDYYAGSPALSFPIEIKAANWLKFGEKNTKIDLLDPFINAYGSVFSGNGLDVAPFESSYPHLIGTIWVEPDFSGSEEDKELSLQDYVEINLIASVLDKDGYETNFPLRESVMLRPGNRDGFMKLDVGLGPEDAFLMDEIVSLNLSFSIDFNGDDIYRDNRDVAIYILDLRLETNPSSSAQNTIWSLYNNQTTSGIGDLEISNWRSFDTANSNVTLGGAMDDEIYGINYDFICESEFSQYNIDIDSELLTLFNLSKIEPMKIIGRQGGFDHTFTDWSAPFSLSENLYEQSAIQFNTDIPDNYTEFSVIYNFTFNFNDDKYYGIIQLGPNLGGGLNKSWIAFDLKEGFLSRASNNESFMFIRYNQTFVGDGTTDFTLDYTIQNVLVFDNNFIIYNEDELDPIYTKDLDSGYPRIIFSSAPTTGVSFDVVYGIRSQYEIGNGFQKKNKPFSDSVRLIQNHDESSSIEPIMNSLGTIGTIDLDDPSLYISLDNSPAQTILELYDIPLLYDPEVNLTFTFDPVIVNQIESLPTEANSLIINFDFVLTEYSTYFTDSLEIALNYTAITPDLVSNTYVVAYNKDLQGIYDAYGSTSLDIYISISQISNDSYIPYIILEQFDYLCDTHLLEMYSQMPVDNDDNLNVTAVISTPHYNQIFSRPFIDGTQYGDSPFGLMDGAEITVGLEGLPYSKLVSLEGTFGSYTFNDLGDSETLPINSTNFYMIPNLGLFTEGYNTDEPIYQDGFVNLYYGSGTEVDGEQYYSNVISMDPKSDNIDDYESLINNGVPDSWKDIFTITEQFLTTQSIDVSGTVLYHELFDLTNDILSQTELETILGSIPGAQFAVRLNDSVYASQVKAIGTPYEYDLSVQGYPVGNYLDVTTYCQLKISGQTRNFDTRPESSIATQYTLEFASNGSAYVIFYQPLTTVIQNYTIENQIMVDYWAYHVFIEGFDYNIIEDPLDQFTSKLDWDYKINSLGSYTMHPDFSIDSTFTLEFATLDWSNIDTNYINDGLETFTFRPKILTNITVLYVEETPDNFSVYGIIPGDQFNDTSVYQDVYVQILYNGDESTIETHKLNEDPINYAYVYQDLVESDLYWLDYDKIISDIRIRKNDLEDKWNLVPDSYVFIEVDYVSELLRYPIKHTPFNYDYLGAGNNAYHITLTIEGMSPIYSYDTIEFNKYISKIENNYIYFHDKDFVDDGYIANQSQITLAYKFKLQPGLIDQEHFLMAIYPWSNVFDTILQGGTVNYRERYRKLSGSSIITPFEYSLSIDDTYSFFLSYRLNRRERIEEKFEYNYNTGNRVFEYLKDGLDSYVSELDESAFNVYYYNSDGEAVELNKLLYSADTDLNEITLIDEVVTDELVVGGHPLYGYKEFRRITNPIIDLNDITEFYVSFFTQPYDTSFKSYTFTFDTDQELTNTLNVKYWSVVGGDNLDV</sequence>
<feature type="non-terminal residue" evidence="1">
    <location>
        <position position="1"/>
    </location>
</feature>
<organism evidence="1">
    <name type="scientific">marine sediment metagenome</name>
    <dbReference type="NCBI Taxonomy" id="412755"/>
    <lineage>
        <taxon>unclassified sequences</taxon>
        <taxon>metagenomes</taxon>
        <taxon>ecological metagenomes</taxon>
    </lineage>
</organism>
<dbReference type="EMBL" id="LAZR01004187">
    <property type="protein sequence ID" value="KKN10979.1"/>
    <property type="molecule type" value="Genomic_DNA"/>
</dbReference>
<comment type="caution">
    <text evidence="1">The sequence shown here is derived from an EMBL/GenBank/DDBJ whole genome shotgun (WGS) entry which is preliminary data.</text>
</comment>
<protein>
    <submittedName>
        <fullName evidence="1">Uncharacterized protein</fullName>
    </submittedName>
</protein>
<reference evidence="1" key="1">
    <citation type="journal article" date="2015" name="Nature">
        <title>Complex archaea that bridge the gap between prokaryotes and eukaryotes.</title>
        <authorList>
            <person name="Spang A."/>
            <person name="Saw J.H."/>
            <person name="Jorgensen S.L."/>
            <person name="Zaremba-Niedzwiedzka K."/>
            <person name="Martijn J."/>
            <person name="Lind A.E."/>
            <person name="van Eijk R."/>
            <person name="Schleper C."/>
            <person name="Guy L."/>
            <person name="Ettema T.J."/>
        </authorList>
    </citation>
    <scope>NUCLEOTIDE SEQUENCE</scope>
</reference>
<feature type="non-terminal residue" evidence="1">
    <location>
        <position position="2489"/>
    </location>
</feature>
<evidence type="ECO:0000313" key="1">
    <source>
        <dbReference type="EMBL" id="KKN10979.1"/>
    </source>
</evidence>